<organism evidence="3 4">
    <name type="scientific">Parahalioglobus pacificus</name>
    <dbReference type="NCBI Taxonomy" id="930806"/>
    <lineage>
        <taxon>Bacteria</taxon>
        <taxon>Pseudomonadati</taxon>
        <taxon>Pseudomonadota</taxon>
        <taxon>Gammaproteobacteria</taxon>
        <taxon>Cellvibrionales</taxon>
        <taxon>Halieaceae</taxon>
        <taxon>Parahalioglobus</taxon>
    </lineage>
</organism>
<feature type="compositionally biased region" description="Pro residues" evidence="1">
    <location>
        <begin position="39"/>
        <end position="60"/>
    </location>
</feature>
<dbReference type="Proteomes" id="UP000644693">
    <property type="component" value="Unassembled WGS sequence"/>
</dbReference>
<keyword evidence="2" id="KW-0732">Signal</keyword>
<accession>A0A918XKW3</accession>
<proteinExistence type="predicted"/>
<reference evidence="3" key="2">
    <citation type="submission" date="2020-09" db="EMBL/GenBank/DDBJ databases">
        <authorList>
            <person name="Sun Q."/>
            <person name="Kim S."/>
        </authorList>
    </citation>
    <scope>NUCLEOTIDE SEQUENCE</scope>
    <source>
        <strain evidence="3">KCTC 23430</strain>
    </source>
</reference>
<evidence type="ECO:0008006" key="5">
    <source>
        <dbReference type="Google" id="ProtNLM"/>
    </source>
</evidence>
<evidence type="ECO:0000256" key="2">
    <source>
        <dbReference type="SAM" id="SignalP"/>
    </source>
</evidence>
<feature type="signal peptide" evidence="2">
    <location>
        <begin position="1"/>
        <end position="23"/>
    </location>
</feature>
<dbReference type="Pfam" id="PF08811">
    <property type="entry name" value="DUF1800"/>
    <property type="match status" value="1"/>
</dbReference>
<reference evidence="3" key="1">
    <citation type="journal article" date="2014" name="Int. J. Syst. Evol. Microbiol.">
        <title>Complete genome sequence of Corynebacterium casei LMG S-19264T (=DSM 44701T), isolated from a smear-ripened cheese.</title>
        <authorList>
            <consortium name="US DOE Joint Genome Institute (JGI-PGF)"/>
            <person name="Walter F."/>
            <person name="Albersmeier A."/>
            <person name="Kalinowski J."/>
            <person name="Ruckert C."/>
        </authorList>
    </citation>
    <scope>NUCLEOTIDE SEQUENCE</scope>
    <source>
        <strain evidence="3">KCTC 23430</strain>
    </source>
</reference>
<dbReference type="PANTHER" id="PTHR43737:SF1">
    <property type="entry name" value="DUF1501 DOMAIN-CONTAINING PROTEIN"/>
    <property type="match status" value="1"/>
</dbReference>
<protein>
    <recommendedName>
        <fullName evidence="5">DUF1800 domain-containing protein</fullName>
    </recommendedName>
</protein>
<evidence type="ECO:0000313" key="4">
    <source>
        <dbReference type="Proteomes" id="UP000644693"/>
    </source>
</evidence>
<feature type="region of interest" description="Disordered" evidence="1">
    <location>
        <begin position="28"/>
        <end position="62"/>
    </location>
</feature>
<sequence length="598" mass="64763">MFLNSMHHGFAALCAAFVLVACGGGGGSSSNTASAPTPAASPPPVEAPAPETPVPAPPPEALTHSNATRFLSQATFGPSPQDVQDVLDAGLEDWFSEQLAQQPTLMLDEVISRFPESGVFYDERGQTPRNLSQLPTILFWRNSITAPDQLRQRMAFALSQILVVSDRSDLDRLPQTIAHYNDILVTNAFGNYRQLLEEVTYSPAMAIYLTYLRNSKANPATGQVPDENYARELLQLFTLGLIELQANGVPNTDELGEPVEIFDNTDITGLAKVFTGLSFAGAEYQARLQDLPLNSFYSPLQTFDNFHSEQEKSFLGSTITAGTGAESSIGQALDIIFDHPNMGPFIGRQLIQRFTSSSPDVEYVERVAAAFDVGTYLLPSGARIGSGERGDLGATIAAVLFDVDARDIQRSDQGSSGKIREPILRFTHWARAFEVNSAVAANELLLQDTSDTTALGQHPYRAPSVFNFYRPGYIAPGTLTGEAGLNAPEFQITNAPSVIGYPNFLTPYVFGQAPQFDGGGDRAFIADYSDAEAVADSPEDLIALLNERLTHGTLTEASANRIRNIVSDIDGSTDDGRRLRARLASLLVLTTPDYIVLR</sequence>
<dbReference type="RefSeq" id="WP_229802722.1">
    <property type="nucleotide sequence ID" value="NZ_BMYM01000002.1"/>
</dbReference>
<comment type="caution">
    <text evidence="3">The sequence shown here is derived from an EMBL/GenBank/DDBJ whole genome shotgun (WGS) entry which is preliminary data.</text>
</comment>
<feature type="chain" id="PRO_5037043239" description="DUF1800 domain-containing protein" evidence="2">
    <location>
        <begin position="24"/>
        <end position="598"/>
    </location>
</feature>
<name>A0A918XKW3_9GAMM</name>
<evidence type="ECO:0000313" key="3">
    <source>
        <dbReference type="EMBL" id="GHD35726.1"/>
    </source>
</evidence>
<dbReference type="EMBL" id="BMYM01000002">
    <property type="protein sequence ID" value="GHD35726.1"/>
    <property type="molecule type" value="Genomic_DNA"/>
</dbReference>
<keyword evidence="4" id="KW-1185">Reference proteome</keyword>
<dbReference type="InterPro" id="IPR014917">
    <property type="entry name" value="DUF1800"/>
</dbReference>
<gene>
    <name evidence="3" type="ORF">GCM10007053_23030</name>
</gene>
<dbReference type="AlphaFoldDB" id="A0A918XKW3"/>
<evidence type="ECO:0000256" key="1">
    <source>
        <dbReference type="SAM" id="MobiDB-lite"/>
    </source>
</evidence>
<dbReference type="PANTHER" id="PTHR43737">
    <property type="entry name" value="BLL7424 PROTEIN"/>
    <property type="match status" value="1"/>
</dbReference>